<evidence type="ECO:0000256" key="1">
    <source>
        <dbReference type="SAM" id="SignalP"/>
    </source>
</evidence>
<sequence>MKKLVSICTLFLVFVTVAFAQVPQEEVDYYQSVFGMQKKMIVAAFLELDDSDAFWPVYNEYEKARKELGQKKLNLTLDYLENYGNFTDDKTDELVKTSMSNRKATEALMAKYYKKVKKASGSKIAAQFYQLECFFQTAVSAEVYNSVPLIGEIE</sequence>
<evidence type="ECO:0000313" key="2">
    <source>
        <dbReference type="EMBL" id="RKD92840.1"/>
    </source>
</evidence>
<evidence type="ECO:0000313" key="3">
    <source>
        <dbReference type="Proteomes" id="UP000283387"/>
    </source>
</evidence>
<comment type="caution">
    <text evidence="2">The sequence shown here is derived from an EMBL/GenBank/DDBJ whole genome shotgun (WGS) entry which is preliminary data.</text>
</comment>
<accession>A0A419WBI3</accession>
<organism evidence="2 3">
    <name type="scientific">Mangrovibacterium diazotrophicum</name>
    <dbReference type="NCBI Taxonomy" id="1261403"/>
    <lineage>
        <taxon>Bacteria</taxon>
        <taxon>Pseudomonadati</taxon>
        <taxon>Bacteroidota</taxon>
        <taxon>Bacteroidia</taxon>
        <taxon>Marinilabiliales</taxon>
        <taxon>Prolixibacteraceae</taxon>
        <taxon>Mangrovibacterium</taxon>
    </lineage>
</organism>
<feature type="signal peptide" evidence="1">
    <location>
        <begin position="1"/>
        <end position="20"/>
    </location>
</feature>
<dbReference type="AlphaFoldDB" id="A0A419WBI3"/>
<protein>
    <recommendedName>
        <fullName evidence="4">LTXXQ motif family protein</fullName>
    </recommendedName>
</protein>
<keyword evidence="1" id="KW-0732">Signal</keyword>
<reference evidence="2 3" key="1">
    <citation type="submission" date="2018-09" db="EMBL/GenBank/DDBJ databases">
        <title>Genomic Encyclopedia of Archaeal and Bacterial Type Strains, Phase II (KMG-II): from individual species to whole genera.</title>
        <authorList>
            <person name="Goeker M."/>
        </authorList>
    </citation>
    <scope>NUCLEOTIDE SEQUENCE [LARGE SCALE GENOMIC DNA]</scope>
    <source>
        <strain evidence="2 3">DSM 27148</strain>
    </source>
</reference>
<dbReference type="RefSeq" id="WP_147377242.1">
    <property type="nucleotide sequence ID" value="NZ_RAPN01000001.1"/>
</dbReference>
<evidence type="ECO:0008006" key="4">
    <source>
        <dbReference type="Google" id="ProtNLM"/>
    </source>
</evidence>
<keyword evidence="3" id="KW-1185">Reference proteome</keyword>
<gene>
    <name evidence="2" type="ORF">BC643_3217</name>
</gene>
<dbReference type="Proteomes" id="UP000283387">
    <property type="component" value="Unassembled WGS sequence"/>
</dbReference>
<dbReference type="EMBL" id="RAPN01000001">
    <property type="protein sequence ID" value="RKD92840.1"/>
    <property type="molecule type" value="Genomic_DNA"/>
</dbReference>
<feature type="chain" id="PRO_5019544760" description="LTXXQ motif family protein" evidence="1">
    <location>
        <begin position="21"/>
        <end position="154"/>
    </location>
</feature>
<name>A0A419WBI3_9BACT</name>
<dbReference type="OrthoDB" id="660497at2"/>
<proteinExistence type="predicted"/>